<name>A0ABR4P2J7_9HELO</name>
<keyword evidence="3" id="KW-1185">Reference proteome</keyword>
<protein>
    <submittedName>
        <fullName evidence="2">FAD dependent oxidoreductase</fullName>
    </submittedName>
</protein>
<accession>A0ABR4P2J7</accession>
<dbReference type="Gene3D" id="3.50.50.60">
    <property type="entry name" value="FAD/NAD(P)-binding domain"/>
    <property type="match status" value="1"/>
</dbReference>
<evidence type="ECO:0000313" key="2">
    <source>
        <dbReference type="EMBL" id="KAL3417527.1"/>
    </source>
</evidence>
<dbReference type="InterPro" id="IPR006076">
    <property type="entry name" value="FAD-dep_OxRdtase"/>
</dbReference>
<proteinExistence type="predicted"/>
<dbReference type="PANTHER" id="PTHR13847">
    <property type="entry name" value="SARCOSINE DEHYDROGENASE-RELATED"/>
    <property type="match status" value="1"/>
</dbReference>
<dbReference type="Proteomes" id="UP001629113">
    <property type="component" value="Unassembled WGS sequence"/>
</dbReference>
<dbReference type="EMBL" id="JBFCZG010000010">
    <property type="protein sequence ID" value="KAL3417527.1"/>
    <property type="molecule type" value="Genomic_DNA"/>
</dbReference>
<dbReference type="PANTHER" id="PTHR13847:SF150">
    <property type="entry name" value="OXIDOREDUCTASE TDA3-RELATED"/>
    <property type="match status" value="1"/>
</dbReference>
<dbReference type="Gene3D" id="3.30.9.10">
    <property type="entry name" value="D-Amino Acid Oxidase, subunit A, domain 2"/>
    <property type="match status" value="1"/>
</dbReference>
<reference evidence="2 3" key="1">
    <citation type="submission" date="2024-06" db="EMBL/GenBank/DDBJ databases">
        <title>Complete genome of Phlyctema vagabunda strain 19-DSS-EL-015.</title>
        <authorList>
            <person name="Fiorenzani C."/>
        </authorList>
    </citation>
    <scope>NUCLEOTIDE SEQUENCE [LARGE SCALE GENOMIC DNA]</scope>
    <source>
        <strain evidence="2 3">19-DSS-EL-015</strain>
    </source>
</reference>
<comment type="caution">
    <text evidence="2">The sequence shown here is derived from an EMBL/GenBank/DDBJ whole genome shotgun (WGS) entry which is preliminary data.</text>
</comment>
<evidence type="ECO:0000313" key="3">
    <source>
        <dbReference type="Proteomes" id="UP001629113"/>
    </source>
</evidence>
<dbReference type="Pfam" id="PF01266">
    <property type="entry name" value="DAO"/>
    <property type="match status" value="1"/>
</dbReference>
<dbReference type="InterPro" id="IPR036188">
    <property type="entry name" value="FAD/NAD-bd_sf"/>
</dbReference>
<evidence type="ECO:0000259" key="1">
    <source>
        <dbReference type="Pfam" id="PF01266"/>
    </source>
</evidence>
<sequence length="428" mass="45709">MQLRSLLRNPRSNIRMASSTTSEKKNIVIIGGGIIGCTTAYYLTRHPSFSPANHSVTILEAQSIASGASGKAGGLLALWAYPSCIVPLSYKLHAELAKEHGGEQRWGYRAVHCGSLSANGKVHTPRLADGGADENGNKEEWQKLPKLEGKNQKIARGLPKDLDWFDEEGVTSYSKMGDPTTTAQVQPYQFTTSMADLATEAGAKVILGSVTNIDYASGVKSVTYTDKTSSESHTIPATDIVLAAGPWTSHIFPSAPIEAMRAHSVCIKADVSPYAIFSEIDLPRNFTGSSKTKRRHGKTVSPEMYARPNGEVYACGEGDSLVPLPKSSDLVECDESRCQDIIDYVASISTPLREGEVLVKQACYLPSVSTGGGPLIGHTGIKGLFLAAGHTCWGIQNSCATGKLMSEFIFDGKAKSANVGSLDPRAVL</sequence>
<gene>
    <name evidence="2" type="ORF">PVAG01_10537</name>
</gene>
<organism evidence="2 3">
    <name type="scientific">Phlyctema vagabunda</name>
    <dbReference type="NCBI Taxonomy" id="108571"/>
    <lineage>
        <taxon>Eukaryota</taxon>
        <taxon>Fungi</taxon>
        <taxon>Dikarya</taxon>
        <taxon>Ascomycota</taxon>
        <taxon>Pezizomycotina</taxon>
        <taxon>Leotiomycetes</taxon>
        <taxon>Helotiales</taxon>
        <taxon>Dermateaceae</taxon>
        <taxon>Phlyctema</taxon>
    </lineage>
</organism>
<dbReference type="SUPFAM" id="SSF51905">
    <property type="entry name" value="FAD/NAD(P)-binding domain"/>
    <property type="match status" value="1"/>
</dbReference>
<feature type="domain" description="FAD dependent oxidoreductase" evidence="1">
    <location>
        <begin position="27"/>
        <end position="407"/>
    </location>
</feature>